<proteinExistence type="predicted"/>
<dbReference type="RefSeq" id="WP_053544639.1">
    <property type="nucleotide sequence ID" value="NZ_CP009220.1"/>
</dbReference>
<feature type="chain" id="PRO_5005791869" evidence="1">
    <location>
        <begin position="27"/>
        <end position="234"/>
    </location>
</feature>
<dbReference type="PATRIC" id="fig|931089.4.peg.1175"/>
<organism evidence="2 3">
    <name type="scientific">Corynebacterium deserti GIMN1.010</name>
    <dbReference type="NCBI Taxonomy" id="931089"/>
    <lineage>
        <taxon>Bacteria</taxon>
        <taxon>Bacillati</taxon>
        <taxon>Actinomycetota</taxon>
        <taxon>Actinomycetes</taxon>
        <taxon>Mycobacteriales</taxon>
        <taxon>Corynebacteriaceae</taxon>
        <taxon>Corynebacterium</taxon>
    </lineage>
</organism>
<reference evidence="2 3" key="1">
    <citation type="submission" date="2014-08" db="EMBL/GenBank/DDBJ databases">
        <title>Complete genome sequence of Corynebacterium deserti GIMN1.010 (=DSM 45689), isolated from desert sand in western China.</title>
        <authorList>
            <person name="Ruckert C."/>
            <person name="Albersmeier A."/>
            <person name="Kalinowski J."/>
        </authorList>
    </citation>
    <scope>NUCLEOTIDE SEQUENCE [LARGE SCALE GENOMIC DNA]</scope>
    <source>
        <strain evidence="2 3">GIMN1.010</strain>
    </source>
</reference>
<dbReference type="OrthoDB" id="10000398at2"/>
<keyword evidence="3" id="KW-1185">Reference proteome</keyword>
<dbReference type="Proteomes" id="UP000068067">
    <property type="component" value="Chromosome"/>
</dbReference>
<evidence type="ECO:0000313" key="3">
    <source>
        <dbReference type="Proteomes" id="UP000068067"/>
    </source>
</evidence>
<evidence type="ECO:0000256" key="1">
    <source>
        <dbReference type="SAM" id="SignalP"/>
    </source>
</evidence>
<accession>A0A0M4CWQ0</accession>
<gene>
    <name evidence="2" type="ORF">CDES_05785</name>
</gene>
<keyword evidence="1" id="KW-0732">Signal</keyword>
<dbReference type="AlphaFoldDB" id="A0A0M4CWQ0"/>
<protein>
    <submittedName>
        <fullName evidence="2">Putative secreted protein</fullName>
    </submittedName>
</protein>
<dbReference type="KEGG" id="cdx:CDES_05785"/>
<name>A0A0M4CWQ0_9CORY</name>
<evidence type="ECO:0000313" key="2">
    <source>
        <dbReference type="EMBL" id="ALC05587.1"/>
    </source>
</evidence>
<sequence>MRKRSIVALAALIPALMAVQPIQAFAADVSVTTNRCTITFYADEIEALDAQYAAETSTTERIKQALPTLGNDFDALVQALTDMMIEDSRYHPAELDAQSWATYEAYLNLAAESKFYRPDLDYLLYAAVWDNYFGVWFSTDAQELIGQRTINKGQANVQVKRLQGFYPTQEISTTMDSDAKRRIMEPRMEAIANALYRLATPYQACIDGRSGTFFIAETPTPSELTGGGSSFGSS</sequence>
<feature type="signal peptide" evidence="1">
    <location>
        <begin position="1"/>
        <end position="26"/>
    </location>
</feature>
<dbReference type="EMBL" id="CP009220">
    <property type="protein sequence ID" value="ALC05587.1"/>
    <property type="molecule type" value="Genomic_DNA"/>
</dbReference>